<dbReference type="Proteomes" id="UP001501598">
    <property type="component" value="Unassembled WGS sequence"/>
</dbReference>
<proteinExistence type="predicted"/>
<name>A0ABP8S0B2_9PSEU</name>
<gene>
    <name evidence="1" type="ORF">GCM10023175_52120</name>
</gene>
<reference evidence="2" key="1">
    <citation type="journal article" date="2019" name="Int. J. Syst. Evol. Microbiol.">
        <title>The Global Catalogue of Microorganisms (GCM) 10K type strain sequencing project: providing services to taxonomists for standard genome sequencing and annotation.</title>
        <authorList>
            <consortium name="The Broad Institute Genomics Platform"/>
            <consortium name="The Broad Institute Genome Sequencing Center for Infectious Disease"/>
            <person name="Wu L."/>
            <person name="Ma J."/>
        </authorList>
    </citation>
    <scope>NUCLEOTIDE SEQUENCE [LARGE SCALE GENOMIC DNA]</scope>
    <source>
        <strain evidence="2">JCM 17906</strain>
    </source>
</reference>
<protein>
    <submittedName>
        <fullName evidence="1">Uncharacterized protein</fullName>
    </submittedName>
</protein>
<evidence type="ECO:0000313" key="1">
    <source>
        <dbReference type="EMBL" id="GAA4554376.1"/>
    </source>
</evidence>
<accession>A0ABP8S0B2</accession>
<dbReference type="EMBL" id="BAABGT010000083">
    <property type="protein sequence ID" value="GAA4554376.1"/>
    <property type="molecule type" value="Genomic_DNA"/>
</dbReference>
<organism evidence="1 2">
    <name type="scientific">Pseudonocardia xishanensis</name>
    <dbReference type="NCBI Taxonomy" id="630995"/>
    <lineage>
        <taxon>Bacteria</taxon>
        <taxon>Bacillati</taxon>
        <taxon>Actinomycetota</taxon>
        <taxon>Actinomycetes</taxon>
        <taxon>Pseudonocardiales</taxon>
        <taxon>Pseudonocardiaceae</taxon>
        <taxon>Pseudonocardia</taxon>
    </lineage>
</organism>
<evidence type="ECO:0000313" key="2">
    <source>
        <dbReference type="Proteomes" id="UP001501598"/>
    </source>
</evidence>
<sequence>MSPNLDDTSRCPLGHRCESCGTAPDDLSVATATTALGVLCVTLCPSCARSPHSPRVTLGTAQRFVLQHAGHLGIDLDQMAAAMQEGDQ</sequence>
<keyword evidence="2" id="KW-1185">Reference proteome</keyword>
<dbReference type="RefSeq" id="WP_345423990.1">
    <property type="nucleotide sequence ID" value="NZ_BAABGT010000083.1"/>
</dbReference>
<comment type="caution">
    <text evidence="1">The sequence shown here is derived from an EMBL/GenBank/DDBJ whole genome shotgun (WGS) entry which is preliminary data.</text>
</comment>